<organism evidence="3 4">
    <name type="scientific">Aquipluma nitroreducens</name>
    <dbReference type="NCBI Taxonomy" id="2010828"/>
    <lineage>
        <taxon>Bacteria</taxon>
        <taxon>Pseudomonadati</taxon>
        <taxon>Bacteroidota</taxon>
        <taxon>Bacteroidia</taxon>
        <taxon>Marinilabiliales</taxon>
        <taxon>Prolixibacteraceae</taxon>
        <taxon>Aquipluma</taxon>
    </lineage>
</organism>
<keyword evidence="4" id="KW-1185">Reference proteome</keyword>
<dbReference type="KEGG" id="anf:AQPE_1270"/>
<feature type="domain" description="Sialate O-acetylesterase" evidence="2">
    <location>
        <begin position="106"/>
        <end position="352"/>
    </location>
</feature>
<dbReference type="GO" id="GO:0001681">
    <property type="term" value="F:sialate O-acetylesterase activity"/>
    <property type="evidence" value="ECO:0007669"/>
    <property type="project" value="InterPro"/>
</dbReference>
<accession>A0A5K7S6D1</accession>
<dbReference type="PANTHER" id="PTHR22901">
    <property type="entry name" value="SIALATE O-ACETYLESTERASE"/>
    <property type="match status" value="1"/>
</dbReference>
<name>A0A5K7S6D1_9BACT</name>
<gene>
    <name evidence="3" type="ORF">AQPE_1270</name>
</gene>
<proteinExistence type="predicted"/>
<evidence type="ECO:0000256" key="1">
    <source>
        <dbReference type="ARBA" id="ARBA00022801"/>
    </source>
</evidence>
<evidence type="ECO:0000259" key="2">
    <source>
        <dbReference type="Pfam" id="PF03629"/>
    </source>
</evidence>
<dbReference type="SUPFAM" id="SSF52266">
    <property type="entry name" value="SGNH hydrolase"/>
    <property type="match status" value="1"/>
</dbReference>
<sequence>MKKIFLALTIMFIFSTNMFAKIILPSVFADNMVLQQNSDVAIWGWSDPGETVKIVTSWNSKDTVKVKADNAAAWKTTIRTIGAGGPHSIQIIGNNGVTLNNVMLGEVWVCSGQSNMEMSVNWKLINGEEEAAKANNPNIRIFHVQKIGADYPQQTCNATWTLCTPETMRATSAAGYFFARELQQKLNVPVGIIVSAWGGTPAEVWIEKSRIENNPELYKNKHTDDSQWWPGSPGKLYNSMIAPFVPYGIAGAIWYQGESNCENYPVYSQLMKTLIENWRADFKKDFPFYLVQIAPFDYGEKGTSQYIREQEEIVAKAVPNTGMVVITDLVDNIKDIHPKDKLNVGKRLANYALTETYKQNVGAYKSPSYQSMQVEKGKVRLTFSDVLTGLKCTAKTPERFLIAGDDQKFVPATAKMDGNTIVLSSKLVKVPFAVRFCFDNTTMPDVFSTEGLPLAPFRTDEW</sequence>
<dbReference type="Pfam" id="PF03629">
    <property type="entry name" value="SASA"/>
    <property type="match status" value="1"/>
</dbReference>
<evidence type="ECO:0000313" key="3">
    <source>
        <dbReference type="EMBL" id="BBE17121.1"/>
    </source>
</evidence>
<dbReference type="InterPro" id="IPR039329">
    <property type="entry name" value="SIAE"/>
</dbReference>
<reference evidence="3" key="1">
    <citation type="journal article" date="2020" name="Int. J. Syst. Evol. Microbiol.">
        <title>Aquipluma nitroreducens gen. nov. sp. nov., a novel facultatively anaerobic bacterium isolated from a freshwater lake.</title>
        <authorList>
            <person name="Watanabe M."/>
            <person name="Kojima H."/>
            <person name="Fukui M."/>
        </authorList>
    </citation>
    <scope>NUCLEOTIDE SEQUENCE</scope>
    <source>
        <strain evidence="3">MeG22</strain>
    </source>
</reference>
<dbReference type="PANTHER" id="PTHR22901:SF0">
    <property type="entry name" value="SIALATE O-ACETYLESTERASE"/>
    <property type="match status" value="1"/>
</dbReference>
<dbReference type="Gene3D" id="3.40.50.1110">
    <property type="entry name" value="SGNH hydrolase"/>
    <property type="match status" value="1"/>
</dbReference>
<dbReference type="GO" id="GO:0005975">
    <property type="term" value="P:carbohydrate metabolic process"/>
    <property type="evidence" value="ECO:0007669"/>
    <property type="project" value="TreeGrafter"/>
</dbReference>
<dbReference type="AlphaFoldDB" id="A0A5K7S6D1"/>
<dbReference type="EMBL" id="AP018694">
    <property type="protein sequence ID" value="BBE17121.1"/>
    <property type="molecule type" value="Genomic_DNA"/>
</dbReference>
<keyword evidence="1" id="KW-0378">Hydrolase</keyword>
<dbReference type="Proteomes" id="UP001193389">
    <property type="component" value="Chromosome"/>
</dbReference>
<protein>
    <submittedName>
        <fullName evidence="3">Sialic acid-specific 9-O-acetylesterase</fullName>
    </submittedName>
</protein>
<evidence type="ECO:0000313" key="4">
    <source>
        <dbReference type="Proteomes" id="UP001193389"/>
    </source>
</evidence>
<dbReference type="RefSeq" id="WP_318350141.1">
    <property type="nucleotide sequence ID" value="NZ_AP018694.1"/>
</dbReference>
<dbReference type="InterPro" id="IPR005181">
    <property type="entry name" value="SASA"/>
</dbReference>
<dbReference type="InterPro" id="IPR036514">
    <property type="entry name" value="SGNH_hydro_sf"/>
</dbReference>